<organism evidence="3 4">
    <name type="scientific">Microtetraspora malaysiensis</name>
    <dbReference type="NCBI Taxonomy" id="161358"/>
    <lineage>
        <taxon>Bacteria</taxon>
        <taxon>Bacillati</taxon>
        <taxon>Actinomycetota</taxon>
        <taxon>Actinomycetes</taxon>
        <taxon>Streptosporangiales</taxon>
        <taxon>Streptosporangiaceae</taxon>
        <taxon>Microtetraspora</taxon>
    </lineage>
</organism>
<protein>
    <submittedName>
        <fullName evidence="3">Transposase</fullName>
    </submittedName>
</protein>
<comment type="caution">
    <text evidence="3">The sequence shown here is derived from an EMBL/GenBank/DDBJ whole genome shotgun (WGS) entry which is preliminary data.</text>
</comment>
<keyword evidence="4" id="KW-1185">Reference proteome</keyword>
<dbReference type="EMBL" id="JBIASD010000085">
    <property type="protein sequence ID" value="MFF3672292.1"/>
    <property type="molecule type" value="Genomic_DNA"/>
</dbReference>
<dbReference type="RefSeq" id="WP_387418457.1">
    <property type="nucleotide sequence ID" value="NZ_JBIASD010000085.1"/>
</dbReference>
<accession>A0ABW6T4S2</accession>
<dbReference type="Proteomes" id="UP001602013">
    <property type="component" value="Unassembled WGS sequence"/>
</dbReference>
<name>A0ABW6T4S2_9ACTN</name>
<dbReference type="Gene3D" id="3.30.70.1290">
    <property type="entry name" value="Transposase IS200-like"/>
    <property type="match status" value="1"/>
</dbReference>
<evidence type="ECO:0000259" key="2">
    <source>
        <dbReference type="Pfam" id="PF01797"/>
    </source>
</evidence>
<dbReference type="Pfam" id="PF01797">
    <property type="entry name" value="Y1_Tnp"/>
    <property type="match status" value="1"/>
</dbReference>
<evidence type="ECO:0000313" key="3">
    <source>
        <dbReference type="EMBL" id="MFF3672292.1"/>
    </source>
</evidence>
<evidence type="ECO:0000256" key="1">
    <source>
        <dbReference type="SAM" id="MobiDB-lite"/>
    </source>
</evidence>
<dbReference type="SUPFAM" id="SSF143422">
    <property type="entry name" value="Transposase IS200-like"/>
    <property type="match status" value="1"/>
</dbReference>
<evidence type="ECO:0000313" key="4">
    <source>
        <dbReference type="Proteomes" id="UP001602013"/>
    </source>
</evidence>
<proteinExistence type="predicted"/>
<gene>
    <name evidence="3" type="ORF">ACFYXI_43120</name>
</gene>
<reference evidence="3 4" key="1">
    <citation type="submission" date="2024-10" db="EMBL/GenBank/DDBJ databases">
        <title>The Natural Products Discovery Center: Release of the First 8490 Sequenced Strains for Exploring Actinobacteria Biosynthetic Diversity.</title>
        <authorList>
            <person name="Kalkreuter E."/>
            <person name="Kautsar S.A."/>
            <person name="Yang D."/>
            <person name="Bader C.D."/>
            <person name="Teijaro C.N."/>
            <person name="Fluegel L."/>
            <person name="Davis C.M."/>
            <person name="Simpson J.R."/>
            <person name="Lauterbach L."/>
            <person name="Steele A.D."/>
            <person name="Gui C."/>
            <person name="Meng S."/>
            <person name="Li G."/>
            <person name="Viehrig K."/>
            <person name="Ye F."/>
            <person name="Su P."/>
            <person name="Kiefer A.F."/>
            <person name="Nichols A."/>
            <person name="Cepeda A.J."/>
            <person name="Yan W."/>
            <person name="Fan B."/>
            <person name="Jiang Y."/>
            <person name="Adhikari A."/>
            <person name="Zheng C.-J."/>
            <person name="Schuster L."/>
            <person name="Cowan T.M."/>
            <person name="Smanski M.J."/>
            <person name="Chevrette M.G."/>
            <person name="De Carvalho L.P.S."/>
            <person name="Shen B."/>
        </authorList>
    </citation>
    <scope>NUCLEOTIDE SEQUENCE [LARGE SCALE GENOMIC DNA]</scope>
    <source>
        <strain evidence="3 4">NPDC002173</strain>
    </source>
</reference>
<dbReference type="InterPro" id="IPR002686">
    <property type="entry name" value="Transposase_17"/>
</dbReference>
<dbReference type="InterPro" id="IPR036515">
    <property type="entry name" value="Transposase_17_sf"/>
</dbReference>
<sequence>METESGYPQSRSVVYRSTASTRIRSSLPSTGGGHSWSPSHFAASCSDGSLSIIKEYIESPD</sequence>
<feature type="domain" description="Transposase IS200-like" evidence="2">
    <location>
        <begin position="16"/>
        <end position="59"/>
    </location>
</feature>
<feature type="region of interest" description="Disordered" evidence="1">
    <location>
        <begin position="1"/>
        <end position="38"/>
    </location>
</feature>
<feature type="compositionally biased region" description="Polar residues" evidence="1">
    <location>
        <begin position="1"/>
        <end position="29"/>
    </location>
</feature>